<dbReference type="GO" id="GO:0000500">
    <property type="term" value="C:RNA polymerase I upstream activating factor complex"/>
    <property type="evidence" value="ECO:0007669"/>
    <property type="project" value="InterPro"/>
</dbReference>
<dbReference type="InterPro" id="IPR039601">
    <property type="entry name" value="Rrn5"/>
</dbReference>
<dbReference type="GO" id="GO:0001181">
    <property type="term" value="F:RNA polymerase I general transcription initiation factor activity"/>
    <property type="evidence" value="ECO:0007669"/>
    <property type="project" value="TreeGrafter"/>
</dbReference>
<feature type="region of interest" description="Disordered" evidence="2">
    <location>
        <begin position="445"/>
        <end position="499"/>
    </location>
</feature>
<protein>
    <recommendedName>
        <fullName evidence="5">Myb-like domain-containing protein</fullName>
    </recommendedName>
</protein>
<evidence type="ECO:0000313" key="4">
    <source>
        <dbReference type="Proteomes" id="UP000799539"/>
    </source>
</evidence>
<dbReference type="GO" id="GO:0006361">
    <property type="term" value="P:transcription initiation at RNA polymerase I promoter"/>
    <property type="evidence" value="ECO:0007669"/>
    <property type="project" value="TreeGrafter"/>
</dbReference>
<sequence length="710" mass="79256">MPLNPQTQQPKDKAILHTRKAAEISKLSVNLDNMASRKNCQDAESPKNQTRWVTTAKGNPAPGNLDQDRPAVGEAAEIQTSSLSYRDLLNDMIADARGREMNHELALSGGQIDASLWSAREKYALFGALERYGAGDLPRLARAVHTKSQFEIQVYVSLLREGLELQHKSDPRTATILSDIPAADEISTDCEAALNNAADALSSRVEKHEQTAEREKHDGNWLVDTEAAEQDEQNYEQAVANATTTNVSTADAVDSICSDQAYLLRQPAFLQLSRNLFMNNGEQEDLNWHRVNLVTDVVNEPAIFRRALDDLQAITISLTRRLVQVSIFQAMTRLRASDSTRAEWTPFPAVREIDVRTAVEILRLRPKWQHYWTSVPRRSRVTVYSDSAKYNDGRPGTKAGHALTFDEAEAELGVERKTVGADIEESGDEIFEEDVDELMADSEAFTDESDQSEIPHKDGAPKPKQRSAMFGASRKRKRAVTPDTHAQLQDEHAEVLDSERSRREEMRLWGLLRLTPPESLMNSSNPNAAPPIAPTVLPVGAASAYWRNSVGVQAEWELERGPPTFDDFRNVETEGCARRKRRRIVEDKVRKRLEPCLDDDDSGVEEDESAAGEDDGTRQTITRSGTVVTDSGSESLVHSSVVKRSSAILELNFRLNSTPSFSQTKSLGTRYKTVVLRLSPALEQAVSRQFNYDRVKASSYGQYYELSLSD</sequence>
<dbReference type="GO" id="GO:0000182">
    <property type="term" value="F:rDNA binding"/>
    <property type="evidence" value="ECO:0007669"/>
    <property type="project" value="TreeGrafter"/>
</dbReference>
<dbReference type="Proteomes" id="UP000799539">
    <property type="component" value="Unassembled WGS sequence"/>
</dbReference>
<dbReference type="EMBL" id="ML992671">
    <property type="protein sequence ID" value="KAF2212961.1"/>
    <property type="molecule type" value="Genomic_DNA"/>
</dbReference>
<evidence type="ECO:0000256" key="1">
    <source>
        <dbReference type="SAM" id="Coils"/>
    </source>
</evidence>
<dbReference type="OrthoDB" id="2240312at2759"/>
<keyword evidence="1" id="KW-0175">Coiled coil</keyword>
<dbReference type="GO" id="GO:0042790">
    <property type="term" value="P:nucleolar large rRNA transcription by RNA polymerase I"/>
    <property type="evidence" value="ECO:0007669"/>
    <property type="project" value="InterPro"/>
</dbReference>
<proteinExistence type="predicted"/>
<organism evidence="3 4">
    <name type="scientific">Cercospora zeae-maydis SCOH1-5</name>
    <dbReference type="NCBI Taxonomy" id="717836"/>
    <lineage>
        <taxon>Eukaryota</taxon>
        <taxon>Fungi</taxon>
        <taxon>Dikarya</taxon>
        <taxon>Ascomycota</taxon>
        <taxon>Pezizomycotina</taxon>
        <taxon>Dothideomycetes</taxon>
        <taxon>Dothideomycetidae</taxon>
        <taxon>Mycosphaerellales</taxon>
        <taxon>Mycosphaerellaceae</taxon>
        <taxon>Cercospora</taxon>
    </lineage>
</organism>
<accession>A0A6A6FHX7</accession>
<evidence type="ECO:0000313" key="3">
    <source>
        <dbReference type="EMBL" id="KAF2212961.1"/>
    </source>
</evidence>
<dbReference type="PANTHER" id="PTHR28079">
    <property type="entry name" value="RNA POLYMERASE I-SPECIFIC TRANSCRIPTION INITIATION FACTOR RRN5"/>
    <property type="match status" value="1"/>
</dbReference>
<evidence type="ECO:0008006" key="5">
    <source>
        <dbReference type="Google" id="ProtNLM"/>
    </source>
</evidence>
<reference evidence="3" key="1">
    <citation type="journal article" date="2020" name="Stud. Mycol.">
        <title>101 Dothideomycetes genomes: a test case for predicting lifestyles and emergence of pathogens.</title>
        <authorList>
            <person name="Haridas S."/>
            <person name="Albert R."/>
            <person name="Binder M."/>
            <person name="Bloem J."/>
            <person name="Labutti K."/>
            <person name="Salamov A."/>
            <person name="Andreopoulos B."/>
            <person name="Baker S."/>
            <person name="Barry K."/>
            <person name="Bills G."/>
            <person name="Bluhm B."/>
            <person name="Cannon C."/>
            <person name="Castanera R."/>
            <person name="Culley D."/>
            <person name="Daum C."/>
            <person name="Ezra D."/>
            <person name="Gonzalez J."/>
            <person name="Henrissat B."/>
            <person name="Kuo A."/>
            <person name="Liang C."/>
            <person name="Lipzen A."/>
            <person name="Lutzoni F."/>
            <person name="Magnuson J."/>
            <person name="Mondo S."/>
            <person name="Nolan M."/>
            <person name="Ohm R."/>
            <person name="Pangilinan J."/>
            <person name="Park H.-J."/>
            <person name="Ramirez L."/>
            <person name="Alfaro M."/>
            <person name="Sun H."/>
            <person name="Tritt A."/>
            <person name="Yoshinaga Y."/>
            <person name="Zwiers L.-H."/>
            <person name="Turgeon B."/>
            <person name="Goodwin S."/>
            <person name="Spatafora J."/>
            <person name="Crous P."/>
            <person name="Grigoriev I."/>
        </authorList>
    </citation>
    <scope>NUCLEOTIDE SEQUENCE</scope>
    <source>
        <strain evidence="3">SCOH1-5</strain>
    </source>
</reference>
<feature type="coiled-coil region" evidence="1">
    <location>
        <begin position="191"/>
        <end position="218"/>
    </location>
</feature>
<feature type="region of interest" description="Disordered" evidence="2">
    <location>
        <begin position="596"/>
        <end position="620"/>
    </location>
</feature>
<keyword evidence="4" id="KW-1185">Reference proteome</keyword>
<evidence type="ECO:0000256" key="2">
    <source>
        <dbReference type="SAM" id="MobiDB-lite"/>
    </source>
</evidence>
<gene>
    <name evidence="3" type="ORF">CERZMDRAFT_96635</name>
</gene>
<name>A0A6A6FHX7_9PEZI</name>
<dbReference type="AlphaFoldDB" id="A0A6A6FHX7"/>
<feature type="compositionally biased region" description="Basic and acidic residues" evidence="2">
    <location>
        <begin position="488"/>
        <end position="499"/>
    </location>
</feature>
<feature type="compositionally biased region" description="Acidic residues" evidence="2">
    <location>
        <begin position="596"/>
        <end position="614"/>
    </location>
</feature>
<dbReference type="PANTHER" id="PTHR28079:SF1">
    <property type="entry name" value="RNA POLYMERASE I-SPECIFIC TRANSCRIPTION INITIATION FACTOR RRN5"/>
    <property type="match status" value="1"/>
</dbReference>